<sequence length="314" mass="35748">MTETNEILELYITENTLDEILATMGDPLPIAPSKHQGIIERLRELYLAVHTEHRLAPMNTRTKLDKTLKPLLRQSLDLQRRIGDDEIQWMNKVLSIAALDLRLQSTKSERSSEKGAYIPPPDVLQRTESALNDFSKLLNHLRTMMDQFDELGPEEYAEWIGSAGTEKEVYVRNEITPHFRKRGGIGADTIAVRHIAEIYEFAFESPFSANRRDSYERIDAEIDSSNQPRYYSGASVKFACAVVKVLKIGGIIVPLTEKYLSATEPDLDKSQLDISALSRERAFAGEAVRESWLINRIGDLWINDSRRQEKTVAE</sequence>
<reference evidence="1 2" key="1">
    <citation type="submission" date="2020-07" db="EMBL/GenBank/DDBJ databases">
        <title>Bradyrhizobium diversity isolated from nodules of indigenous legumes of Western Australia.</title>
        <authorList>
            <person name="Klepa M.S."/>
        </authorList>
    </citation>
    <scope>NUCLEOTIDE SEQUENCE [LARGE SCALE GENOMIC DNA]</scope>
    <source>
        <strain evidence="1 2">CNPSo 4019</strain>
    </source>
</reference>
<gene>
    <name evidence="1" type="ORF">H1B27_05500</name>
</gene>
<dbReference type="EMBL" id="JACEGD010000005">
    <property type="protein sequence ID" value="MBH5385738.1"/>
    <property type="molecule type" value="Genomic_DNA"/>
</dbReference>
<proteinExistence type="predicted"/>
<dbReference type="Proteomes" id="UP001194539">
    <property type="component" value="Unassembled WGS sequence"/>
</dbReference>
<keyword evidence="2" id="KW-1185">Reference proteome</keyword>
<comment type="caution">
    <text evidence="1">The sequence shown here is derived from an EMBL/GenBank/DDBJ whole genome shotgun (WGS) entry which is preliminary data.</text>
</comment>
<evidence type="ECO:0008006" key="3">
    <source>
        <dbReference type="Google" id="ProtNLM"/>
    </source>
</evidence>
<evidence type="ECO:0000313" key="2">
    <source>
        <dbReference type="Proteomes" id="UP001194539"/>
    </source>
</evidence>
<accession>A0ABS0NXJ6</accession>
<name>A0ABS0NXJ6_9BRAD</name>
<protein>
    <recommendedName>
        <fullName evidence="3">Restriction endonuclease</fullName>
    </recommendedName>
</protein>
<organism evidence="1 2">
    <name type="scientific">Bradyrhizobium diversitatis</name>
    <dbReference type="NCBI Taxonomy" id="2755406"/>
    <lineage>
        <taxon>Bacteria</taxon>
        <taxon>Pseudomonadati</taxon>
        <taxon>Pseudomonadota</taxon>
        <taxon>Alphaproteobacteria</taxon>
        <taxon>Hyphomicrobiales</taxon>
        <taxon>Nitrobacteraceae</taxon>
        <taxon>Bradyrhizobium</taxon>
    </lineage>
</organism>
<evidence type="ECO:0000313" key="1">
    <source>
        <dbReference type="EMBL" id="MBH5385738.1"/>
    </source>
</evidence>
<dbReference type="RefSeq" id="WP_197965292.1">
    <property type="nucleotide sequence ID" value="NZ_JACEGD010000005.1"/>
</dbReference>